<dbReference type="Pfam" id="PF02129">
    <property type="entry name" value="Peptidase_S15"/>
    <property type="match status" value="1"/>
</dbReference>
<dbReference type="Gene3D" id="3.40.50.1820">
    <property type="entry name" value="alpha/beta hydrolase"/>
    <property type="match status" value="1"/>
</dbReference>
<keyword evidence="4" id="KW-1185">Reference proteome</keyword>
<gene>
    <name evidence="3" type="ORF">KEU06_26130</name>
</gene>
<evidence type="ECO:0000259" key="2">
    <source>
        <dbReference type="SMART" id="SM00939"/>
    </source>
</evidence>
<dbReference type="Gene3D" id="2.60.120.260">
    <property type="entry name" value="Galactose-binding domain-like"/>
    <property type="match status" value="1"/>
</dbReference>
<dbReference type="NCBIfam" id="TIGR00976">
    <property type="entry name" value="CocE_NonD"/>
    <property type="match status" value="1"/>
</dbReference>
<reference evidence="3" key="1">
    <citation type="submission" date="2021-04" db="EMBL/GenBank/DDBJ databases">
        <title>Pseudaminobacter soli sp. nov., isolated from paddy soil contaminated by heavy metals.</title>
        <authorList>
            <person name="Zhang K."/>
        </authorList>
    </citation>
    <scope>NUCLEOTIDE SEQUENCE</scope>
    <source>
        <strain evidence="3">19-2017</strain>
    </source>
</reference>
<dbReference type="SUPFAM" id="SSF49785">
    <property type="entry name" value="Galactose-binding domain-like"/>
    <property type="match status" value="1"/>
</dbReference>
<dbReference type="AlphaFoldDB" id="A0A942IB98"/>
<evidence type="ECO:0000313" key="4">
    <source>
        <dbReference type="Proteomes" id="UP000680348"/>
    </source>
</evidence>
<sequence length="669" mass="75267">MKQNNVAVEVIEHFVIPTRDGRKLSARVWKPVTTERLPVILEYIPYRKRDVTRYRDEPMHGYFARQGFVAVRLDLAGSGDSEGVLTDEYALQEQEDALDAIDWLSRQDWCSGAVGMIGKSWGGFNCLQIAARRPPALRAIIPVAATDDRYADDIHFMGGCLLVDGLDWGAVLQTFLPRPPDPALVGENWRSMWQERLDGLTCPLEDWLGHQRRDAFWKHGSICEDYSAITAATLLVGGWVDGYKTALMRMAEKLTCPTKCIMGPWAHVYPHDGVPAPQIGFLQEAVRWFDHFLKGVDNGVMEESKLRAYIVDSAPPQTHYEFREGRWIGEADWPSPNVQERRFNLTDAGLSVSPGTLSETTLPYNLLVGQFGGDWGAIAMPHEQAPDQRYDDSLSLTFDSEPLDEPMEILGNGRLDIKVAADKPLAQLAVRLSDVRPDGSVTKMAMGFLNLAHRDGSEFPEPLQPGAYYDVSVKLSAVGYRLPAGHRIRVSLSPSYWPVVWPSPERVELKVRDSGTLILPTRSGGEDGNVSFLPRETAGRVEMINIRPGREFQRSIVFDPVNNKVVRKLAGTGGYGAEGVNLIPDVGLVTENDAWREHSIVLDDPCSMVTEFHQTNSFQREDWDIRITSRIRVRSTREHFILNCELDVFENGERVLSRSWNPRISRDWV</sequence>
<dbReference type="Pfam" id="PF08530">
    <property type="entry name" value="PepX_C"/>
    <property type="match status" value="1"/>
</dbReference>
<dbReference type="RefSeq" id="WP_188257638.1">
    <property type="nucleotide sequence ID" value="NZ_JABVCF010000019.1"/>
</dbReference>
<dbReference type="InterPro" id="IPR000383">
    <property type="entry name" value="Xaa-Pro-like_dom"/>
</dbReference>
<dbReference type="PANTHER" id="PTHR43056:SF10">
    <property type="entry name" value="COCE_NOND FAMILY, PUTATIVE (AFU_ORTHOLOGUE AFUA_7G00600)-RELATED"/>
    <property type="match status" value="1"/>
</dbReference>
<accession>A0A942IB98</accession>
<dbReference type="Gene3D" id="1.10.3020.10">
    <property type="entry name" value="alpha-amino acid ester hydrolase ( Helical cap domain)"/>
    <property type="match status" value="1"/>
</dbReference>
<comment type="caution">
    <text evidence="3">The sequence shown here is derived from an EMBL/GenBank/DDBJ whole genome shotgun (WGS) entry which is preliminary data.</text>
</comment>
<dbReference type="EMBL" id="JAGWCR010000019">
    <property type="protein sequence ID" value="MBS3652085.1"/>
    <property type="molecule type" value="Genomic_DNA"/>
</dbReference>
<dbReference type="PANTHER" id="PTHR43056">
    <property type="entry name" value="PEPTIDASE S9 PROLYL OLIGOPEPTIDASE"/>
    <property type="match status" value="1"/>
</dbReference>
<organism evidence="3 4">
    <name type="scientific">Pseudaminobacter soli</name>
    <name type="common">ex Zhang et al. 2022</name>
    <dbReference type="NCBI Taxonomy" id="2831468"/>
    <lineage>
        <taxon>Bacteria</taxon>
        <taxon>Pseudomonadati</taxon>
        <taxon>Pseudomonadota</taxon>
        <taxon>Alphaproteobacteria</taxon>
        <taxon>Hyphomicrobiales</taxon>
        <taxon>Phyllobacteriaceae</taxon>
        <taxon>Pseudaminobacter</taxon>
    </lineage>
</organism>
<dbReference type="InterPro" id="IPR008979">
    <property type="entry name" value="Galactose-bd-like_sf"/>
</dbReference>
<dbReference type="InterPro" id="IPR029058">
    <property type="entry name" value="AB_hydrolase_fold"/>
</dbReference>
<dbReference type="Proteomes" id="UP000680348">
    <property type="component" value="Unassembled WGS sequence"/>
</dbReference>
<dbReference type="InterPro" id="IPR005674">
    <property type="entry name" value="CocE/Ser_esterase"/>
</dbReference>
<dbReference type="SUPFAM" id="SSF53474">
    <property type="entry name" value="alpha/beta-Hydrolases"/>
    <property type="match status" value="1"/>
</dbReference>
<dbReference type="SMART" id="SM00939">
    <property type="entry name" value="PepX_C"/>
    <property type="match status" value="1"/>
</dbReference>
<evidence type="ECO:0000313" key="3">
    <source>
        <dbReference type="EMBL" id="MBS3652085.1"/>
    </source>
</evidence>
<name>A0A942IB98_9HYPH</name>
<proteinExistence type="predicted"/>
<keyword evidence="1 3" id="KW-0378">Hydrolase</keyword>
<dbReference type="InterPro" id="IPR050585">
    <property type="entry name" value="Xaa-Pro_dipeptidyl-ppase/CocE"/>
</dbReference>
<evidence type="ECO:0000256" key="1">
    <source>
        <dbReference type="ARBA" id="ARBA00022801"/>
    </source>
</evidence>
<protein>
    <submittedName>
        <fullName evidence="3">CocE/NonD family hydrolase</fullName>
    </submittedName>
</protein>
<feature type="domain" description="Xaa-Pro dipeptidyl-peptidase C-terminal" evidence="2">
    <location>
        <begin position="286"/>
        <end position="534"/>
    </location>
</feature>
<dbReference type="InterPro" id="IPR013736">
    <property type="entry name" value="Xaa-Pro_dipept_C"/>
</dbReference>
<dbReference type="GO" id="GO:0008239">
    <property type="term" value="F:dipeptidyl-peptidase activity"/>
    <property type="evidence" value="ECO:0007669"/>
    <property type="project" value="InterPro"/>
</dbReference>